<reference evidence="1 2" key="1">
    <citation type="submission" date="2019-05" db="EMBL/GenBank/DDBJ databases">
        <authorList>
            <consortium name="Pathogen Informatics"/>
        </authorList>
    </citation>
    <scope>NUCLEOTIDE SEQUENCE [LARGE SCALE GENOMIC DNA]</scope>
    <source>
        <strain evidence="1 2">NCTC11062</strain>
    </source>
</reference>
<evidence type="ECO:0000313" key="1">
    <source>
        <dbReference type="EMBL" id="VTS35822.1"/>
    </source>
</evidence>
<proteinExistence type="predicted"/>
<name>A0A4U9Z7S8_STRAP</name>
<protein>
    <recommendedName>
        <fullName evidence="3">Head-tail adaptor protein</fullName>
    </recommendedName>
</protein>
<evidence type="ECO:0008006" key="3">
    <source>
        <dbReference type="Google" id="ProtNLM"/>
    </source>
</evidence>
<dbReference type="Proteomes" id="UP000403538">
    <property type="component" value="Unassembled WGS sequence"/>
</dbReference>
<accession>A0A4U9Z7S8</accession>
<sequence>MRLKKNRLKPYNLRKFQVIKTDEGIKREGYSDKVIEIKAEVWPASGGLQAELYGERLNYIMNANVEKSTEIAEKDGLCIDNPNQVTHRVISIKTYSNHKVLELEQIRNARS</sequence>
<gene>
    <name evidence="1" type="ORF">NCTC11062_01120</name>
</gene>
<organism evidence="1 2">
    <name type="scientific">Streptococcus anginosus</name>
    <dbReference type="NCBI Taxonomy" id="1328"/>
    <lineage>
        <taxon>Bacteria</taxon>
        <taxon>Bacillati</taxon>
        <taxon>Bacillota</taxon>
        <taxon>Bacilli</taxon>
        <taxon>Lactobacillales</taxon>
        <taxon>Streptococcaceae</taxon>
        <taxon>Streptococcus</taxon>
        <taxon>Streptococcus anginosus group</taxon>
    </lineage>
</organism>
<dbReference type="AlphaFoldDB" id="A0A4U9Z7S8"/>
<evidence type="ECO:0000313" key="2">
    <source>
        <dbReference type="Proteomes" id="UP000403538"/>
    </source>
</evidence>
<dbReference type="EMBL" id="CABEID010000001">
    <property type="protein sequence ID" value="VTS35822.1"/>
    <property type="molecule type" value="Genomic_DNA"/>
</dbReference>